<gene>
    <name evidence="1" type="ORF">L6164_012511</name>
</gene>
<accession>A0ACB9PA68</accession>
<evidence type="ECO:0000313" key="1">
    <source>
        <dbReference type="EMBL" id="KAI4345382.1"/>
    </source>
</evidence>
<reference evidence="1 2" key="1">
    <citation type="journal article" date="2022" name="DNA Res.">
        <title>Chromosomal-level genome assembly of the orchid tree Bauhinia variegata (Leguminosae; Cercidoideae) supports the allotetraploid origin hypothesis of Bauhinia.</title>
        <authorList>
            <person name="Zhong Y."/>
            <person name="Chen Y."/>
            <person name="Zheng D."/>
            <person name="Pang J."/>
            <person name="Liu Y."/>
            <person name="Luo S."/>
            <person name="Meng S."/>
            <person name="Qian L."/>
            <person name="Wei D."/>
            <person name="Dai S."/>
            <person name="Zhou R."/>
        </authorList>
    </citation>
    <scope>NUCLEOTIDE SEQUENCE [LARGE SCALE GENOMIC DNA]</scope>
    <source>
        <strain evidence="1">BV-YZ2020</strain>
    </source>
</reference>
<comment type="caution">
    <text evidence="1">The sequence shown here is derived from an EMBL/GenBank/DDBJ whole genome shotgun (WGS) entry which is preliminary data.</text>
</comment>
<protein>
    <submittedName>
        <fullName evidence="1">Uncharacterized protein</fullName>
    </submittedName>
</protein>
<proteinExistence type="predicted"/>
<evidence type="ECO:0000313" key="2">
    <source>
        <dbReference type="Proteomes" id="UP000828941"/>
    </source>
</evidence>
<name>A0ACB9PA68_BAUVA</name>
<sequence length="108" mass="12328">MHACINQNVRLNFGESTTSVLWFSLAVIYSYDPTVVINNSRLFHLIIRHLNHPKSLTSRKYPIGVGVGLSVWTTEHVNHCKPFQTNLSKVCLTRHGWQNLQDKTAPTE</sequence>
<dbReference type="EMBL" id="CM039430">
    <property type="protein sequence ID" value="KAI4345382.1"/>
    <property type="molecule type" value="Genomic_DNA"/>
</dbReference>
<keyword evidence="2" id="KW-1185">Reference proteome</keyword>
<dbReference type="Proteomes" id="UP000828941">
    <property type="component" value="Chromosome 5"/>
</dbReference>
<organism evidence="1 2">
    <name type="scientific">Bauhinia variegata</name>
    <name type="common">Purple orchid tree</name>
    <name type="synonym">Phanera variegata</name>
    <dbReference type="NCBI Taxonomy" id="167791"/>
    <lineage>
        <taxon>Eukaryota</taxon>
        <taxon>Viridiplantae</taxon>
        <taxon>Streptophyta</taxon>
        <taxon>Embryophyta</taxon>
        <taxon>Tracheophyta</taxon>
        <taxon>Spermatophyta</taxon>
        <taxon>Magnoliopsida</taxon>
        <taxon>eudicotyledons</taxon>
        <taxon>Gunneridae</taxon>
        <taxon>Pentapetalae</taxon>
        <taxon>rosids</taxon>
        <taxon>fabids</taxon>
        <taxon>Fabales</taxon>
        <taxon>Fabaceae</taxon>
        <taxon>Cercidoideae</taxon>
        <taxon>Cercideae</taxon>
        <taxon>Bauhiniinae</taxon>
        <taxon>Bauhinia</taxon>
    </lineage>
</organism>